<dbReference type="Proteomes" id="UP001620645">
    <property type="component" value="Unassembled WGS sequence"/>
</dbReference>
<evidence type="ECO:0000313" key="3">
    <source>
        <dbReference type="Proteomes" id="UP001620645"/>
    </source>
</evidence>
<gene>
    <name evidence="2" type="ORF">niasHS_017625</name>
</gene>
<feature type="region of interest" description="Disordered" evidence="1">
    <location>
        <begin position="236"/>
        <end position="266"/>
    </location>
</feature>
<proteinExistence type="predicted"/>
<dbReference type="AlphaFoldDB" id="A0ABD2I075"/>
<feature type="compositionally biased region" description="Basic and acidic residues" evidence="1">
    <location>
        <begin position="236"/>
        <end position="259"/>
    </location>
</feature>
<reference evidence="2 3" key="1">
    <citation type="submission" date="2024-10" db="EMBL/GenBank/DDBJ databases">
        <authorList>
            <person name="Kim D."/>
        </authorList>
    </citation>
    <scope>NUCLEOTIDE SEQUENCE [LARGE SCALE GENOMIC DNA]</scope>
    <source>
        <strain evidence="2">Taebaek</strain>
    </source>
</reference>
<evidence type="ECO:0000256" key="1">
    <source>
        <dbReference type="SAM" id="MobiDB-lite"/>
    </source>
</evidence>
<name>A0ABD2I075_HETSC</name>
<organism evidence="2 3">
    <name type="scientific">Heterodera schachtii</name>
    <name type="common">Sugarbeet cyst nematode worm</name>
    <name type="synonym">Tylenchus schachtii</name>
    <dbReference type="NCBI Taxonomy" id="97005"/>
    <lineage>
        <taxon>Eukaryota</taxon>
        <taxon>Metazoa</taxon>
        <taxon>Ecdysozoa</taxon>
        <taxon>Nematoda</taxon>
        <taxon>Chromadorea</taxon>
        <taxon>Rhabditida</taxon>
        <taxon>Tylenchina</taxon>
        <taxon>Tylenchomorpha</taxon>
        <taxon>Tylenchoidea</taxon>
        <taxon>Heteroderidae</taxon>
        <taxon>Heteroderinae</taxon>
        <taxon>Heterodera</taxon>
    </lineage>
</organism>
<sequence>MSSSSKKKRHLIQKCRFCDCFFLTKDIDEHRIGRQTPNARPTEAEQIRCDTSDFELCRFALIRPHFGLALRQHNKSQTNGNECPLPVTLCGWVRHNLALVHPETLNIAGLRPRSAVLFLSPNGKSTDKLLSLWPSAEVPPMRILLPFHDDSLLVRLAILPASSVLISKMFLQPNLSASELPLELWPNLAQLSHFPLFIRSFFCDAFVCEHFNELELFYYGQRLIFRITDMEFANESEGKTKGEKKKTDEKGQAADEGRQNAKTHRISPLCAFDIHWNEVRENARREEDDDPENLC</sequence>
<dbReference type="EMBL" id="JBICCN010000373">
    <property type="protein sequence ID" value="KAL3072651.1"/>
    <property type="molecule type" value="Genomic_DNA"/>
</dbReference>
<accession>A0ABD2I075</accession>
<protein>
    <submittedName>
        <fullName evidence="2">Uncharacterized protein</fullName>
    </submittedName>
</protein>
<keyword evidence="3" id="KW-1185">Reference proteome</keyword>
<evidence type="ECO:0000313" key="2">
    <source>
        <dbReference type="EMBL" id="KAL3072651.1"/>
    </source>
</evidence>
<comment type="caution">
    <text evidence="2">The sequence shown here is derived from an EMBL/GenBank/DDBJ whole genome shotgun (WGS) entry which is preliminary data.</text>
</comment>